<evidence type="ECO:0000313" key="2">
    <source>
        <dbReference type="EMBL" id="ANL86413.1"/>
    </source>
</evidence>
<dbReference type="InterPro" id="IPR013096">
    <property type="entry name" value="Cupin_2"/>
</dbReference>
<dbReference type="InterPro" id="IPR011051">
    <property type="entry name" value="RmlC_Cupin_sf"/>
</dbReference>
<reference evidence="2 4" key="1">
    <citation type="submission" date="2015-11" db="EMBL/GenBank/DDBJ databases">
        <title>The limits of bacterial species coexistence and the symbiotic plasmid transference in sympatric Rhizobium populations.</title>
        <authorList>
            <person name="Perez-Carrascal O.M."/>
            <person name="VanInsberghe D."/>
            <person name="Juarez S."/>
            <person name="Polz M.F."/>
            <person name="Vinuesa P."/>
            <person name="Gonzalez V."/>
        </authorList>
    </citation>
    <scope>NUCLEOTIDE SEQUENCE [LARGE SCALE GENOMIC DNA]</scope>
    <source>
        <strain evidence="2 4">N771</strain>
    </source>
</reference>
<evidence type="ECO:0000259" key="1">
    <source>
        <dbReference type="Pfam" id="PF07883"/>
    </source>
</evidence>
<gene>
    <name evidence="2" type="ORF">AMC81_CH03683</name>
    <name evidence="3" type="ORF">HER27_001160</name>
</gene>
<dbReference type="STRING" id="396.AMC85_CH03713"/>
<dbReference type="Proteomes" id="UP000078551">
    <property type="component" value="Chromosome"/>
</dbReference>
<dbReference type="Proteomes" id="UP000540266">
    <property type="component" value="Chromosome"/>
</dbReference>
<dbReference type="Gene3D" id="2.60.120.10">
    <property type="entry name" value="Jelly Rolls"/>
    <property type="match status" value="1"/>
</dbReference>
<evidence type="ECO:0000313" key="4">
    <source>
        <dbReference type="Proteomes" id="UP000078551"/>
    </source>
</evidence>
<sequence length="134" mass="14429">MSASNPRAMTVSRPGRAVRSPEGVATAPFWVEMLLESSADGENTAMRATLDPGTITRWHTHPRGQLLYVLSGHGLAQSEGGAAETLRAGDAIWFAPGERHWHGAADDSPFSYLSIQAVENGSIVEWLQPVEECS</sequence>
<protein>
    <submittedName>
        <fullName evidence="2">Cupin 2 domain-containing protein</fullName>
    </submittedName>
    <submittedName>
        <fullName evidence="3">Cupin domain-containing protein</fullName>
    </submittedName>
</protein>
<dbReference type="InterPro" id="IPR014710">
    <property type="entry name" value="RmlC-like_jellyroll"/>
</dbReference>
<name>A0A192TGY9_9HYPH</name>
<dbReference type="AlphaFoldDB" id="A0A192TGY9"/>
<keyword evidence="4" id="KW-1185">Reference proteome</keyword>
<dbReference type="EMBL" id="CP013568">
    <property type="protein sequence ID" value="ANL86413.1"/>
    <property type="molecule type" value="Genomic_DNA"/>
</dbReference>
<dbReference type="RefSeq" id="WP_012485168.1">
    <property type="nucleotide sequence ID" value="NZ_CP013522.1"/>
</dbReference>
<dbReference type="PANTHER" id="PTHR43698">
    <property type="entry name" value="RIBD C-TERMINAL DOMAIN CONTAINING PROTEIN"/>
    <property type="match status" value="1"/>
</dbReference>
<proteinExistence type="predicted"/>
<dbReference type="PANTHER" id="PTHR43698:SF1">
    <property type="entry name" value="BLL4564 PROTEIN"/>
    <property type="match status" value="1"/>
</dbReference>
<reference evidence="3 5" key="2">
    <citation type="submission" date="2020-11" db="EMBL/GenBank/DDBJ databases">
        <title>Indigenous Rhizobia Nodulating Common beans in Western Kenya.</title>
        <authorList>
            <person name="Wekesa C.S."/>
            <person name="Oelmueller R."/>
            <person name="Furch A.C."/>
        </authorList>
    </citation>
    <scope>NUCLEOTIDE SEQUENCE [LARGE SCALE GENOMIC DNA]</scope>
    <source>
        <strain evidence="5">BS3</strain>
        <strain evidence="3">S3</strain>
    </source>
</reference>
<feature type="domain" description="Cupin type-2" evidence="1">
    <location>
        <begin position="47"/>
        <end position="115"/>
    </location>
</feature>
<dbReference type="Pfam" id="PF07883">
    <property type="entry name" value="Cupin_2"/>
    <property type="match status" value="1"/>
</dbReference>
<dbReference type="GeneID" id="45958968"/>
<organism evidence="3 5">
    <name type="scientific">Rhizobium phaseoli</name>
    <dbReference type="NCBI Taxonomy" id="396"/>
    <lineage>
        <taxon>Bacteria</taxon>
        <taxon>Pseudomonadati</taxon>
        <taxon>Pseudomonadota</taxon>
        <taxon>Alphaproteobacteria</taxon>
        <taxon>Hyphomicrobiales</taxon>
        <taxon>Rhizobiaceae</taxon>
        <taxon>Rhizobium/Agrobacterium group</taxon>
        <taxon>Rhizobium</taxon>
    </lineage>
</organism>
<dbReference type="InterPro" id="IPR047263">
    <property type="entry name" value="HNL-like_cupin"/>
</dbReference>
<accession>A0A192TGY9</accession>
<dbReference type="EMBL" id="CP064931">
    <property type="protein sequence ID" value="QPK09220.1"/>
    <property type="molecule type" value="Genomic_DNA"/>
</dbReference>
<evidence type="ECO:0000313" key="5">
    <source>
        <dbReference type="Proteomes" id="UP000540266"/>
    </source>
</evidence>
<evidence type="ECO:0000313" key="3">
    <source>
        <dbReference type="EMBL" id="QPK09220.1"/>
    </source>
</evidence>
<dbReference type="CDD" id="cd02233">
    <property type="entry name" value="cupin_HNL-like"/>
    <property type="match status" value="1"/>
</dbReference>
<dbReference type="SUPFAM" id="SSF51182">
    <property type="entry name" value="RmlC-like cupins"/>
    <property type="match status" value="1"/>
</dbReference>